<gene>
    <name evidence="1" type="ORF">BPUM_04140</name>
</gene>
<keyword evidence="2" id="KW-1185">Reference proteome</keyword>
<reference evidence="1 2" key="2">
    <citation type="journal article" date="2013" name="Extremophiles">
        <title>An ICEBs1-like element may be associated with the extreme radiation and desiccation resistance of Bacillus pumilus SAFR-032 spores.</title>
        <authorList>
            <person name="Tirumalai M.R."/>
            <person name="Fox G.E."/>
        </authorList>
    </citation>
    <scope>NUCLEOTIDE SEQUENCE [LARGE SCALE GENOMIC DNA]</scope>
    <source>
        <strain evidence="1 2">SAFR-032</strain>
    </source>
</reference>
<dbReference type="AlphaFoldDB" id="A0A0U2MU39"/>
<reference evidence="1 2" key="1">
    <citation type="journal article" date="2007" name="PLoS ONE">
        <title>Paradoxical DNA repair and peroxide resistance gene conservation in Bacillus pumilus SAFR-032.</title>
        <authorList>
            <person name="Gioia J."/>
            <person name="Yerrapragada S."/>
            <person name="Qin X."/>
            <person name="Jiang H."/>
            <person name="Igboeli O.C."/>
            <person name="Muzny D."/>
            <person name="Dugan-Rocha S."/>
            <person name="Ding Y."/>
            <person name="Hawes A."/>
            <person name="Liu W."/>
            <person name="Perez L."/>
            <person name="Kovar C."/>
            <person name="Dinh H."/>
            <person name="Lee S."/>
            <person name="Nazareth L."/>
            <person name="Blyth P."/>
            <person name="Holder M."/>
            <person name="Buhay C."/>
            <person name="Tirumalai M.R."/>
            <person name="Liu Y."/>
            <person name="Dasgupta I."/>
            <person name="Bokhetache L."/>
            <person name="Fujita M."/>
            <person name="Karouia F."/>
            <person name="Eswara Moorthy P."/>
            <person name="Siefert J."/>
            <person name="Uzman A."/>
            <person name="Buzumbo P."/>
            <person name="Verma A."/>
            <person name="Zwiya H."/>
            <person name="McWilliams B.D."/>
            <person name="Olowu A."/>
            <person name="Clinkenbeard K.D."/>
            <person name="Newcombe D."/>
            <person name="Golebiewski L."/>
            <person name="Petrosino J.F."/>
            <person name="Nicholson W.L."/>
            <person name="Fox G.E."/>
            <person name="Venkateswaran K."/>
            <person name="Highlander S.K."/>
            <person name="Weinstock G.M."/>
        </authorList>
    </citation>
    <scope>NUCLEOTIDE SEQUENCE [LARGE SCALE GENOMIC DNA]</scope>
    <source>
        <strain evidence="1 2">SAFR-032</strain>
    </source>
</reference>
<accession>A0A0U2MU39</accession>
<reference evidence="1 2" key="3">
    <citation type="journal article" date="2013" name="PLoS ONE">
        <title>Candidate genes that may be responsible for the unusual resistances exhibited by Bacillus pumilus SAFR-032 spores.</title>
        <authorList>
            <person name="Tirumalai M.R."/>
            <person name="Rastogi R."/>
            <person name="Zamani N."/>
            <person name="O'Bryant Williams E."/>
            <person name="Allen S."/>
            <person name="Diouf F."/>
            <person name="Kwende S."/>
            <person name="Weinstock G.M."/>
            <person name="Venkateswaran K.J."/>
            <person name="Fox G.E."/>
        </authorList>
    </citation>
    <scope>NUCLEOTIDE SEQUENCE [LARGE SCALE GENOMIC DNA]</scope>
    <source>
        <strain evidence="1 2">SAFR-032</strain>
    </source>
</reference>
<evidence type="ECO:0000313" key="2">
    <source>
        <dbReference type="Proteomes" id="UP000001355"/>
    </source>
</evidence>
<name>A0A0U2MU39_BACP2</name>
<dbReference type="Proteomes" id="UP000001355">
    <property type="component" value="Chromosome"/>
</dbReference>
<dbReference type="KEGG" id="bpu:BPUM_04140"/>
<proteinExistence type="predicted"/>
<evidence type="ECO:0000313" key="1">
    <source>
        <dbReference type="EMBL" id="ALS35552.1"/>
    </source>
</evidence>
<dbReference type="EMBL" id="CP000813">
    <property type="protein sequence ID" value="ALS35552.1"/>
    <property type="molecule type" value="Genomic_DNA"/>
</dbReference>
<protein>
    <submittedName>
        <fullName evidence="1">Uncharacterized protein</fullName>
    </submittedName>
</protein>
<sequence length="66" mass="7355">MTGRSFFEIINEEIKDSLKQSREAEKDNGSICARVCTNERPSLPFAEGAFYLSKRGVKDGTKSSHS</sequence>
<organism evidence="1 2">
    <name type="scientific">Bacillus pumilus (strain SAFR-032)</name>
    <dbReference type="NCBI Taxonomy" id="315750"/>
    <lineage>
        <taxon>Bacteria</taxon>
        <taxon>Bacillati</taxon>
        <taxon>Bacillota</taxon>
        <taxon>Bacilli</taxon>
        <taxon>Bacillales</taxon>
        <taxon>Bacillaceae</taxon>
        <taxon>Bacillus</taxon>
    </lineage>
</organism>
<dbReference type="STRING" id="315750.BPUM_04140"/>